<evidence type="ECO:0000313" key="1">
    <source>
        <dbReference type="EMBL" id="QCX40387.1"/>
    </source>
</evidence>
<dbReference type="KEGG" id="fbe:FF125_18770"/>
<reference evidence="1 2" key="1">
    <citation type="submission" date="2019-05" db="EMBL/GenBank/DDBJ databases">
        <title>Algicella ahnfeltiae gen. nov., sp. nov., a novel marine bacterium of the family Flavobacteriaceae isolated from a red alga.</title>
        <authorList>
            <person name="Nedashkovskaya O.I."/>
            <person name="Kukhlevskiy A.D."/>
            <person name="Kim S.-G."/>
            <person name="Zhukova N.V."/>
            <person name="Mikhailov V.V."/>
        </authorList>
    </citation>
    <scope>NUCLEOTIDE SEQUENCE [LARGE SCALE GENOMIC DNA]</scope>
    <source>
        <strain evidence="1 2">10Alg115</strain>
    </source>
</reference>
<dbReference type="Proteomes" id="UP000306229">
    <property type="component" value="Chromosome"/>
</dbReference>
<organism evidence="1 2">
    <name type="scientific">Aureibaculum algae</name>
    <dbReference type="NCBI Taxonomy" id="2584122"/>
    <lineage>
        <taxon>Bacteria</taxon>
        <taxon>Pseudomonadati</taxon>
        <taxon>Bacteroidota</taxon>
        <taxon>Flavobacteriia</taxon>
        <taxon>Flavobacteriales</taxon>
        <taxon>Flavobacteriaceae</taxon>
        <taxon>Aureibaculum</taxon>
    </lineage>
</organism>
<protein>
    <submittedName>
        <fullName evidence="1">Uncharacterized protein</fullName>
    </submittedName>
</protein>
<dbReference type="AlphaFoldDB" id="A0A5B7U072"/>
<sequence length="142" mass="15962">MSQDMINTGSKELQKANKKLLEEAKSYGLAVRNQKGTAKNNNEINVKYKKTMELYKVYRELAIAEGFLPTPPPPPPAPANKTDHIIEWAKRGALFYYEDKKITSDKAIEITKKNSSINIETLGTGSRKPIVKLSKKPITVEK</sequence>
<name>A0A5B7U072_9FLAO</name>
<evidence type="ECO:0000313" key="2">
    <source>
        <dbReference type="Proteomes" id="UP000306229"/>
    </source>
</evidence>
<proteinExistence type="predicted"/>
<dbReference type="EMBL" id="CP040749">
    <property type="protein sequence ID" value="QCX40387.1"/>
    <property type="molecule type" value="Genomic_DNA"/>
</dbReference>
<dbReference type="RefSeq" id="WP_138951362.1">
    <property type="nucleotide sequence ID" value="NZ_CP040749.1"/>
</dbReference>
<accession>A0A5B7U072</accession>
<keyword evidence="2" id="KW-1185">Reference proteome</keyword>
<gene>
    <name evidence="1" type="ORF">FF125_18770</name>
</gene>